<evidence type="ECO:0000313" key="2">
    <source>
        <dbReference type="EMBL" id="JAG09163.1"/>
    </source>
</evidence>
<organism evidence="2">
    <name type="scientific">Lygus hesperus</name>
    <name type="common">Western plant bug</name>
    <dbReference type="NCBI Taxonomy" id="30085"/>
    <lineage>
        <taxon>Eukaryota</taxon>
        <taxon>Metazoa</taxon>
        <taxon>Ecdysozoa</taxon>
        <taxon>Arthropoda</taxon>
        <taxon>Hexapoda</taxon>
        <taxon>Insecta</taxon>
        <taxon>Pterygota</taxon>
        <taxon>Neoptera</taxon>
        <taxon>Paraneoptera</taxon>
        <taxon>Hemiptera</taxon>
        <taxon>Heteroptera</taxon>
        <taxon>Panheteroptera</taxon>
        <taxon>Cimicomorpha</taxon>
        <taxon>Miridae</taxon>
        <taxon>Mirini</taxon>
        <taxon>Lygus</taxon>
    </lineage>
</organism>
<protein>
    <submittedName>
        <fullName evidence="2">Uncharacterized protein</fullName>
    </submittedName>
</protein>
<reference evidence="2" key="1">
    <citation type="journal article" date="2014" name="PLoS ONE">
        <title>Transcriptome-Based Identification of ABC Transporters in the Western Tarnished Plant Bug Lygus hesperus.</title>
        <authorList>
            <person name="Hull J.J."/>
            <person name="Chaney K."/>
            <person name="Geib S.M."/>
            <person name="Fabrick J.A."/>
            <person name="Brent C.S."/>
            <person name="Walsh D."/>
            <person name="Lavine L.C."/>
        </authorList>
    </citation>
    <scope>NUCLEOTIDE SEQUENCE</scope>
</reference>
<evidence type="ECO:0000256" key="1">
    <source>
        <dbReference type="SAM" id="MobiDB-lite"/>
    </source>
</evidence>
<feature type="region of interest" description="Disordered" evidence="1">
    <location>
        <begin position="45"/>
        <end position="70"/>
    </location>
</feature>
<feature type="compositionally biased region" description="Pro residues" evidence="1">
    <location>
        <begin position="60"/>
        <end position="70"/>
    </location>
</feature>
<dbReference type="AlphaFoldDB" id="A0A0A9WRS3"/>
<name>A0A0A9WRS3_LYGHE</name>
<gene>
    <name evidence="2" type="ORF">CM83_100424</name>
</gene>
<accession>A0A0A9WRS3</accession>
<proteinExistence type="predicted"/>
<feature type="non-terminal residue" evidence="2">
    <location>
        <position position="1"/>
    </location>
</feature>
<dbReference type="EMBL" id="GBHO01034441">
    <property type="protein sequence ID" value="JAG09163.1"/>
    <property type="molecule type" value="Transcribed_RNA"/>
</dbReference>
<sequence length="110" mass="11956">AASNRVRRAATAVTLGRKTHHSLLRRTSSALSCANTTSIPFFLSECSDQTPPEPRARPHSPAPALPAPSPPQAVFSNKSFVITLADFSEFLQVRTTIVVRTSLHLLYCIV</sequence>
<reference evidence="2" key="2">
    <citation type="submission" date="2014-07" db="EMBL/GenBank/DDBJ databases">
        <authorList>
            <person name="Hull J."/>
        </authorList>
    </citation>
    <scope>NUCLEOTIDE SEQUENCE</scope>
</reference>